<organism evidence="2 3">
    <name type="scientific">Pseudomonas gingeri</name>
    <dbReference type="NCBI Taxonomy" id="117681"/>
    <lineage>
        <taxon>Bacteria</taxon>
        <taxon>Pseudomonadati</taxon>
        <taxon>Pseudomonadota</taxon>
        <taxon>Gammaproteobacteria</taxon>
        <taxon>Pseudomonadales</taxon>
        <taxon>Pseudomonadaceae</taxon>
        <taxon>Pseudomonas</taxon>
    </lineage>
</organism>
<dbReference type="RefSeq" id="WP_017128837.1">
    <property type="nucleotide sequence ID" value="NZ_JACAQE010000010.1"/>
</dbReference>
<comment type="caution">
    <text evidence="2">The sequence shown here is derived from an EMBL/GenBank/DDBJ whole genome shotgun (WGS) entry which is preliminary data.</text>
</comment>
<dbReference type="Gene3D" id="3.10.290.30">
    <property type="entry name" value="MM3350-like"/>
    <property type="match status" value="1"/>
</dbReference>
<dbReference type="EMBL" id="JACAQE010000010">
    <property type="protein sequence ID" value="NWC17845.1"/>
    <property type="molecule type" value="Genomic_DNA"/>
</dbReference>
<gene>
    <name evidence="2" type="ORF">HX845_29605</name>
</gene>
<feature type="domain" description="Plasmid pRiA4b Orf3-like" evidence="1">
    <location>
        <begin position="17"/>
        <end position="183"/>
    </location>
</feature>
<proteinExistence type="predicted"/>
<protein>
    <submittedName>
        <fullName evidence="2">Plasmid pRiA4b ORF-3 family protein</fullName>
    </submittedName>
</protein>
<dbReference type="PANTHER" id="PTHR41878">
    <property type="entry name" value="LEXA REPRESSOR-RELATED"/>
    <property type="match status" value="1"/>
</dbReference>
<evidence type="ECO:0000313" key="2">
    <source>
        <dbReference type="EMBL" id="NWC17845.1"/>
    </source>
</evidence>
<dbReference type="SUPFAM" id="SSF159941">
    <property type="entry name" value="MM3350-like"/>
    <property type="match status" value="1"/>
</dbReference>
<dbReference type="Proteomes" id="UP000517547">
    <property type="component" value="Unassembled WGS sequence"/>
</dbReference>
<dbReference type="AlphaFoldDB" id="A0A7Y8CG49"/>
<dbReference type="InterPro" id="IPR024047">
    <property type="entry name" value="MM3350-like_sf"/>
</dbReference>
<dbReference type="PANTHER" id="PTHR41878:SF1">
    <property type="entry name" value="TNPR PROTEIN"/>
    <property type="match status" value="1"/>
</dbReference>
<evidence type="ECO:0000259" key="1">
    <source>
        <dbReference type="Pfam" id="PF07929"/>
    </source>
</evidence>
<reference evidence="2 3" key="1">
    <citation type="submission" date="2020-04" db="EMBL/GenBank/DDBJ databases">
        <title>Molecular characterization of pseudomonads from Agaricus bisporus reveal novel blotch 2 pathogens in Western Europe.</title>
        <authorList>
            <person name="Taparia T."/>
            <person name="Krijger M."/>
            <person name="Haynes E."/>
            <person name="Elpinstone J.G."/>
            <person name="Noble R."/>
            <person name="Van Der Wolf J."/>
        </authorList>
    </citation>
    <scope>NUCLEOTIDE SEQUENCE [LARGE SCALE GENOMIC DNA]</scope>
    <source>
        <strain evidence="2 3">IPO3738</strain>
    </source>
</reference>
<name>A0A7Y8CG49_9PSED</name>
<dbReference type="Pfam" id="PF07929">
    <property type="entry name" value="PRiA4_ORF3"/>
    <property type="match status" value="1"/>
</dbReference>
<evidence type="ECO:0000313" key="3">
    <source>
        <dbReference type="Proteomes" id="UP000517547"/>
    </source>
</evidence>
<accession>A0A7Y8CG49</accession>
<dbReference type="InterPro" id="IPR012912">
    <property type="entry name" value="Plasmid_pRiA4b_Orf3-like"/>
</dbReference>
<sequence length="195" mass="21450">MPQTTRPAEPQTASVQILRIELKTIIPTIWRQVAVPDSISLDTLHRVIQTSMGWSDTHPHRFEIAGRHYRAPVSGSHQDGSPVAEQGNALVHVLQQHSTFHYVYDFGDNWEHLITLEKTLPAEACPALPYCIDGANACPPEDIGGAPGYGECLAALTDPTHPEHGNMLEWFGESGFDPAAFDAVRVNRLLRQIGA</sequence>